<organism evidence="1 2">
    <name type="scientific">Peronosclerospora sorghi</name>
    <dbReference type="NCBI Taxonomy" id="230839"/>
    <lineage>
        <taxon>Eukaryota</taxon>
        <taxon>Sar</taxon>
        <taxon>Stramenopiles</taxon>
        <taxon>Oomycota</taxon>
        <taxon>Peronosporomycetes</taxon>
        <taxon>Peronosporales</taxon>
        <taxon>Peronosporaceae</taxon>
        <taxon>Peronosclerospora</taxon>
    </lineage>
</organism>
<comment type="caution">
    <text evidence="1">The sequence shown here is derived from an EMBL/GenBank/DDBJ whole genome shotgun (WGS) entry which is preliminary data.</text>
</comment>
<name>A0ACC0WFH9_9STRA</name>
<protein>
    <submittedName>
        <fullName evidence="1">Uncharacterized protein</fullName>
    </submittedName>
</protein>
<dbReference type="Proteomes" id="UP001163321">
    <property type="component" value="Chromosome 2"/>
</dbReference>
<evidence type="ECO:0000313" key="1">
    <source>
        <dbReference type="EMBL" id="KAI9916819.1"/>
    </source>
</evidence>
<sequence length="61" mass="6900">MYAMVKVQTDVLTTINDDFNFTQKLLEEESVFVLPGQVTNYHVNRAIVVKRPDSGALLCVQ</sequence>
<keyword evidence="2" id="KW-1185">Reference proteome</keyword>
<evidence type="ECO:0000313" key="2">
    <source>
        <dbReference type="Proteomes" id="UP001163321"/>
    </source>
</evidence>
<gene>
    <name evidence="1" type="ORF">PsorP6_016924</name>
</gene>
<dbReference type="EMBL" id="CM047581">
    <property type="protein sequence ID" value="KAI9916819.1"/>
    <property type="molecule type" value="Genomic_DNA"/>
</dbReference>
<proteinExistence type="predicted"/>
<accession>A0ACC0WFH9</accession>
<reference evidence="1 2" key="1">
    <citation type="journal article" date="2022" name="bioRxiv">
        <title>The genome of the oomycete Peronosclerospora sorghi, a cosmopolitan pathogen of maize and sorghum, is inflated with dispersed pseudogenes.</title>
        <authorList>
            <person name="Fletcher K."/>
            <person name="Martin F."/>
            <person name="Isakeit T."/>
            <person name="Cavanaugh K."/>
            <person name="Magill C."/>
            <person name="Michelmore R."/>
        </authorList>
    </citation>
    <scope>NUCLEOTIDE SEQUENCE [LARGE SCALE GENOMIC DNA]</scope>
    <source>
        <strain evidence="1">P6</strain>
    </source>
</reference>